<organism evidence="7 8">
    <name type="scientific">Cymbomonas tetramitiformis</name>
    <dbReference type="NCBI Taxonomy" id="36881"/>
    <lineage>
        <taxon>Eukaryota</taxon>
        <taxon>Viridiplantae</taxon>
        <taxon>Chlorophyta</taxon>
        <taxon>Pyramimonadophyceae</taxon>
        <taxon>Pyramimonadales</taxon>
        <taxon>Pyramimonadaceae</taxon>
        <taxon>Cymbomonas</taxon>
    </lineage>
</organism>
<keyword evidence="1" id="KW-0547">Nucleotide-binding</keyword>
<dbReference type="SMART" id="SM00833">
    <property type="entry name" value="CobW_C"/>
    <property type="match status" value="1"/>
</dbReference>
<evidence type="ECO:0000313" key="8">
    <source>
        <dbReference type="Proteomes" id="UP001190700"/>
    </source>
</evidence>
<proteinExistence type="inferred from homology"/>
<dbReference type="SUPFAM" id="SSF52540">
    <property type="entry name" value="P-loop containing nucleoside triphosphate hydrolases"/>
    <property type="match status" value="1"/>
</dbReference>
<dbReference type="Pfam" id="PF02492">
    <property type="entry name" value="cobW"/>
    <property type="match status" value="1"/>
</dbReference>
<comment type="caution">
    <text evidence="7">The sequence shown here is derived from an EMBL/GenBank/DDBJ whole genome shotgun (WGS) entry which is preliminary data.</text>
</comment>
<dbReference type="InterPro" id="IPR036627">
    <property type="entry name" value="CobW-likC_sf"/>
</dbReference>
<dbReference type="InterPro" id="IPR027417">
    <property type="entry name" value="P-loop_NTPase"/>
</dbReference>
<evidence type="ECO:0000256" key="4">
    <source>
        <dbReference type="ARBA" id="ARBA00034320"/>
    </source>
</evidence>
<name>A0AAE0FT68_9CHLO</name>
<accession>A0AAE0FT68</accession>
<dbReference type="Pfam" id="PF07683">
    <property type="entry name" value="CobW_C"/>
    <property type="match status" value="1"/>
</dbReference>
<evidence type="ECO:0000256" key="3">
    <source>
        <dbReference type="ARBA" id="ARBA00023186"/>
    </source>
</evidence>
<dbReference type="PANTHER" id="PTHR43603">
    <property type="entry name" value="COBW DOMAIN-CONTAINING PROTEIN DDB_G0274527"/>
    <property type="match status" value="1"/>
</dbReference>
<dbReference type="InterPro" id="IPR003495">
    <property type="entry name" value="CobW/HypB/UreG_nucleotide-bd"/>
</dbReference>
<feature type="domain" description="CobW C-terminal" evidence="6">
    <location>
        <begin position="372"/>
        <end position="475"/>
    </location>
</feature>
<keyword evidence="8" id="KW-1185">Reference proteome</keyword>
<comment type="catalytic activity">
    <reaction evidence="5">
        <text>GTP + H2O = GDP + phosphate + H(+)</text>
        <dbReference type="Rhea" id="RHEA:19669"/>
        <dbReference type="ChEBI" id="CHEBI:15377"/>
        <dbReference type="ChEBI" id="CHEBI:15378"/>
        <dbReference type="ChEBI" id="CHEBI:37565"/>
        <dbReference type="ChEBI" id="CHEBI:43474"/>
        <dbReference type="ChEBI" id="CHEBI:58189"/>
    </reaction>
    <physiologicalReaction direction="left-to-right" evidence="5">
        <dbReference type="Rhea" id="RHEA:19670"/>
    </physiologicalReaction>
</comment>
<dbReference type="Gene3D" id="3.30.1220.10">
    <property type="entry name" value="CobW-like, C-terminal domain"/>
    <property type="match status" value="1"/>
</dbReference>
<reference evidence="7 8" key="1">
    <citation type="journal article" date="2015" name="Genome Biol. Evol.">
        <title>Comparative Genomics of a Bacterivorous Green Alga Reveals Evolutionary Causalities and Consequences of Phago-Mixotrophic Mode of Nutrition.</title>
        <authorList>
            <person name="Burns J.A."/>
            <person name="Paasch A."/>
            <person name="Narechania A."/>
            <person name="Kim E."/>
        </authorList>
    </citation>
    <scope>NUCLEOTIDE SEQUENCE [LARGE SCALE GENOMIC DNA]</scope>
    <source>
        <strain evidence="7 8">PLY_AMNH</strain>
    </source>
</reference>
<dbReference type="CDD" id="cd03112">
    <property type="entry name" value="CobW-like"/>
    <property type="match status" value="1"/>
</dbReference>
<dbReference type="AlphaFoldDB" id="A0AAE0FT68"/>
<dbReference type="GO" id="GO:0016787">
    <property type="term" value="F:hydrolase activity"/>
    <property type="evidence" value="ECO:0007669"/>
    <property type="project" value="UniProtKB-KW"/>
</dbReference>
<sequence length="508" mass="55978">MKGHFAGDIPGLSLQGYVVPHIRREKCRSLPKAATKMPTLEQSVGRFSRRNLKNAASNYPTNQKKVPRRLAWSSEQGLKSTRHQAVRPRVITHCGEGEDGAIAAGSIAATARLPVTVLSGFLGAGKTTLLNHVLNNREGLKVAVIVNDMSEVNVDGALLGAHLSRFDDSLVQLSNGCICCTLRNDLTTEIKRLAQDGRFDYLLIESTGISEPLPVAAAFAHVDDLGESLDDIAALDTMVTVVDAGGFLKECGGEDLLMDRGIEAGEEDDRSIAELLVEQVEFANVVVINKTDTVDAEELKVVRSVITELNPTARLMEAEFGLVPLKKVLSTGLFDFEQAGEMPGWIQELGQKSQRKLVAPGADLSATNNHNVHSFVYRARRPFHPARLAEVLGDEPLWDGVMRSKGFFWLATRNDVVGLWQTAGRSWRGDPFSPWETAVLGEDGETSAMEQQQELVWIGSQMKRYELIGALDKCLLTQAEMEMGTEKWAEVFEDPLPEWDMEEHEHDH</sequence>
<dbReference type="PANTHER" id="PTHR43603:SF1">
    <property type="entry name" value="ZINC-REGULATED GTPASE METALLOPROTEIN ACTIVATOR 1"/>
    <property type="match status" value="1"/>
</dbReference>
<keyword evidence="2" id="KW-0378">Hydrolase</keyword>
<evidence type="ECO:0000313" key="7">
    <source>
        <dbReference type="EMBL" id="KAK3264786.1"/>
    </source>
</evidence>
<evidence type="ECO:0000256" key="2">
    <source>
        <dbReference type="ARBA" id="ARBA00022801"/>
    </source>
</evidence>
<dbReference type="EMBL" id="LGRX02014360">
    <property type="protein sequence ID" value="KAK3264786.1"/>
    <property type="molecule type" value="Genomic_DNA"/>
</dbReference>
<dbReference type="InterPro" id="IPR051927">
    <property type="entry name" value="Zn_Chap_cDPG_Synth"/>
</dbReference>
<protein>
    <recommendedName>
        <fullName evidence="6">CobW C-terminal domain-containing protein</fullName>
    </recommendedName>
</protein>
<keyword evidence="3" id="KW-0143">Chaperone</keyword>
<dbReference type="Gene3D" id="3.40.50.300">
    <property type="entry name" value="P-loop containing nucleotide triphosphate hydrolases"/>
    <property type="match status" value="1"/>
</dbReference>
<evidence type="ECO:0000256" key="1">
    <source>
        <dbReference type="ARBA" id="ARBA00022741"/>
    </source>
</evidence>
<evidence type="ECO:0000256" key="5">
    <source>
        <dbReference type="ARBA" id="ARBA00049117"/>
    </source>
</evidence>
<dbReference type="InterPro" id="IPR011629">
    <property type="entry name" value="CobW-like_C"/>
</dbReference>
<comment type="similarity">
    <text evidence="4">Belongs to the SIMIBI class G3E GTPase family. ZNG1 subfamily.</text>
</comment>
<dbReference type="Proteomes" id="UP001190700">
    <property type="component" value="Unassembled WGS sequence"/>
</dbReference>
<dbReference type="GO" id="GO:0000166">
    <property type="term" value="F:nucleotide binding"/>
    <property type="evidence" value="ECO:0007669"/>
    <property type="project" value="UniProtKB-KW"/>
</dbReference>
<gene>
    <name evidence="7" type="ORF">CYMTET_26494</name>
</gene>
<evidence type="ECO:0000259" key="6">
    <source>
        <dbReference type="SMART" id="SM00833"/>
    </source>
</evidence>